<keyword evidence="2" id="KW-1185">Reference proteome</keyword>
<proteinExistence type="predicted"/>
<accession>A0A0G9MRT2</accession>
<dbReference type="GO" id="GO:0005886">
    <property type="term" value="C:plasma membrane"/>
    <property type="evidence" value="ECO:0007669"/>
    <property type="project" value="TreeGrafter"/>
</dbReference>
<comment type="caution">
    <text evidence="1">The sequence shown here is derived from an EMBL/GenBank/DDBJ whole genome shotgun (WGS) entry which is preliminary data.</text>
</comment>
<protein>
    <submittedName>
        <fullName evidence="1">Uncharacterized protein</fullName>
    </submittedName>
</protein>
<dbReference type="PANTHER" id="PTHR34980:SF2">
    <property type="entry name" value="INNER MEMBRANE PROTEIN YHAH-RELATED"/>
    <property type="match status" value="1"/>
</dbReference>
<dbReference type="EMBL" id="LBHC01000001">
    <property type="protein sequence ID" value="KLE33415.1"/>
    <property type="molecule type" value="Genomic_DNA"/>
</dbReference>
<evidence type="ECO:0000313" key="1">
    <source>
        <dbReference type="EMBL" id="KLE33415.1"/>
    </source>
</evidence>
<dbReference type="OrthoDB" id="9812349at2"/>
<dbReference type="PATRIC" id="fig|502682.8.peg.1161"/>
<dbReference type="AlphaFoldDB" id="A0A0G9MRT2"/>
<gene>
    <name evidence="1" type="ORF">AAW01_05670</name>
</gene>
<dbReference type="STRING" id="502682.BMF35_a0135"/>
<reference evidence="1 2" key="1">
    <citation type="submission" date="2015-04" db="EMBL/GenBank/DDBJ databases">
        <title>The draft genome sequence of Erythrobacr gangjinensis K7-2.</title>
        <authorList>
            <person name="Zhuang L."/>
            <person name="Liu Y."/>
            <person name="Shao Z."/>
        </authorList>
    </citation>
    <scope>NUCLEOTIDE SEQUENCE [LARGE SCALE GENOMIC DNA]</scope>
    <source>
        <strain evidence="1 2">K7-2</strain>
    </source>
</reference>
<dbReference type="InterPro" id="IPR008523">
    <property type="entry name" value="DUF805"/>
</dbReference>
<dbReference type="Pfam" id="PF05656">
    <property type="entry name" value="DUF805"/>
    <property type="match status" value="1"/>
</dbReference>
<dbReference type="Proteomes" id="UP000053070">
    <property type="component" value="Unassembled WGS sequence"/>
</dbReference>
<dbReference type="KEGG" id="egn:BMF35_a0135"/>
<sequence>MLLPYKRYADFSGRSRRKEYWLFTLLAVIVYALSFMMIMAGMPTPQYSAYGAVPQEPTGIFYIGAALLGIFALASFIPALAVAVRRLHDTEKSGWFLLLNFIPLGGLILLIFFCMEGTKGANKYGADPKDPDNLAAFA</sequence>
<name>A0A0G9MRT2_9SPHN</name>
<dbReference type="PANTHER" id="PTHR34980">
    <property type="entry name" value="INNER MEMBRANE PROTEIN-RELATED-RELATED"/>
    <property type="match status" value="1"/>
</dbReference>
<organism evidence="1 2">
    <name type="scientific">Aurantiacibacter gangjinensis</name>
    <dbReference type="NCBI Taxonomy" id="502682"/>
    <lineage>
        <taxon>Bacteria</taxon>
        <taxon>Pseudomonadati</taxon>
        <taxon>Pseudomonadota</taxon>
        <taxon>Alphaproteobacteria</taxon>
        <taxon>Sphingomonadales</taxon>
        <taxon>Erythrobacteraceae</taxon>
        <taxon>Aurantiacibacter</taxon>
    </lineage>
</organism>
<dbReference type="RefSeq" id="WP_047006263.1">
    <property type="nucleotide sequence ID" value="NZ_CP018097.1"/>
</dbReference>
<evidence type="ECO:0000313" key="2">
    <source>
        <dbReference type="Proteomes" id="UP000053070"/>
    </source>
</evidence>